<dbReference type="KEGG" id="ahel:Q31a_53640"/>
<sequence length="242" mass="26596">MSDVPPSLTDLEKVELCQERIGYVFKDSGLLLSALTHASGAANRLASNERLEFLGDAVLGFTICGWLYEHHTEYLEGELTQIKSTVVSRRVCARVSRELCLEECLILGRGMQQSTGVPRSLLSDVYEAIIAAIYLDGGVKAASEFILRTIHDELQQAVLGHSVGNHKSALQQLAQREHGAAPVYRLVTESGPDHSKMFQIAAEIKNRKFTPAWGRTKKDAEQRAAGNALAEIANNPPPFRDL</sequence>
<evidence type="ECO:0000256" key="8">
    <source>
        <dbReference type="ARBA" id="ARBA00022884"/>
    </source>
</evidence>
<evidence type="ECO:0000313" key="13">
    <source>
        <dbReference type="Proteomes" id="UP000318017"/>
    </source>
</evidence>
<comment type="similarity">
    <text evidence="2">Belongs to the ribonuclease III family.</text>
</comment>
<dbReference type="Gene3D" id="3.30.160.20">
    <property type="match status" value="1"/>
</dbReference>
<dbReference type="Proteomes" id="UP000318017">
    <property type="component" value="Chromosome"/>
</dbReference>
<dbReference type="SMART" id="SM00535">
    <property type="entry name" value="RIBOc"/>
    <property type="match status" value="1"/>
</dbReference>
<dbReference type="OrthoDB" id="9805026at2"/>
<feature type="active site" evidence="9">
    <location>
        <position position="56"/>
    </location>
</feature>
<dbReference type="SUPFAM" id="SSF54768">
    <property type="entry name" value="dsRNA-binding domain-like"/>
    <property type="match status" value="1"/>
</dbReference>
<keyword evidence="9" id="KW-0460">Magnesium</keyword>
<dbReference type="AlphaFoldDB" id="A0A518GEF2"/>
<dbReference type="GO" id="GO:0006364">
    <property type="term" value="P:rRNA processing"/>
    <property type="evidence" value="ECO:0007669"/>
    <property type="project" value="UniProtKB-UniRule"/>
</dbReference>
<dbReference type="Pfam" id="PF00035">
    <property type="entry name" value="dsrm"/>
    <property type="match status" value="1"/>
</dbReference>
<keyword evidence="9" id="KW-0699">rRNA-binding</keyword>
<reference evidence="12 13" key="1">
    <citation type="submission" date="2019-02" db="EMBL/GenBank/DDBJ databases">
        <title>Deep-cultivation of Planctomycetes and their phenomic and genomic characterization uncovers novel biology.</title>
        <authorList>
            <person name="Wiegand S."/>
            <person name="Jogler M."/>
            <person name="Boedeker C."/>
            <person name="Pinto D."/>
            <person name="Vollmers J."/>
            <person name="Rivas-Marin E."/>
            <person name="Kohn T."/>
            <person name="Peeters S.H."/>
            <person name="Heuer A."/>
            <person name="Rast P."/>
            <person name="Oberbeckmann S."/>
            <person name="Bunk B."/>
            <person name="Jeske O."/>
            <person name="Meyerdierks A."/>
            <person name="Storesund J.E."/>
            <person name="Kallscheuer N."/>
            <person name="Luecker S."/>
            <person name="Lage O.M."/>
            <person name="Pohl T."/>
            <person name="Merkel B.J."/>
            <person name="Hornburger P."/>
            <person name="Mueller R.-W."/>
            <person name="Bruemmer F."/>
            <person name="Labrenz M."/>
            <person name="Spormann A.M."/>
            <person name="Op den Camp H."/>
            <person name="Overmann J."/>
            <person name="Amann R."/>
            <person name="Jetten M.S.M."/>
            <person name="Mascher T."/>
            <person name="Medema M.H."/>
            <person name="Devos D.P."/>
            <person name="Kaster A.-K."/>
            <person name="Ovreas L."/>
            <person name="Rohde M."/>
            <person name="Galperin M.Y."/>
            <person name="Jogler C."/>
        </authorList>
    </citation>
    <scope>NUCLEOTIDE SEQUENCE [LARGE SCALE GENOMIC DNA]</scope>
    <source>
        <strain evidence="12 13">Q31a</strain>
    </source>
</reference>
<evidence type="ECO:0000256" key="1">
    <source>
        <dbReference type="ARBA" id="ARBA00000109"/>
    </source>
</evidence>
<keyword evidence="3 9" id="KW-0698">rRNA processing</keyword>
<evidence type="ECO:0000259" key="10">
    <source>
        <dbReference type="PROSITE" id="PS50137"/>
    </source>
</evidence>
<dbReference type="GO" id="GO:0019843">
    <property type="term" value="F:rRNA binding"/>
    <property type="evidence" value="ECO:0007669"/>
    <property type="project" value="UniProtKB-KW"/>
</dbReference>
<dbReference type="InterPro" id="IPR036389">
    <property type="entry name" value="RNase_III_sf"/>
</dbReference>
<dbReference type="PROSITE" id="PS50137">
    <property type="entry name" value="DS_RBD"/>
    <property type="match status" value="1"/>
</dbReference>
<comment type="catalytic activity">
    <reaction evidence="1 9">
        <text>Endonucleolytic cleavage to 5'-phosphomonoester.</text>
        <dbReference type="EC" id="3.1.26.3"/>
    </reaction>
</comment>
<evidence type="ECO:0000256" key="6">
    <source>
        <dbReference type="ARBA" id="ARBA00022759"/>
    </source>
</evidence>
<dbReference type="GO" id="GO:0005737">
    <property type="term" value="C:cytoplasm"/>
    <property type="evidence" value="ECO:0007669"/>
    <property type="project" value="UniProtKB-SubCell"/>
</dbReference>
<dbReference type="SUPFAM" id="SSF69065">
    <property type="entry name" value="RNase III domain-like"/>
    <property type="match status" value="1"/>
</dbReference>
<evidence type="ECO:0000256" key="9">
    <source>
        <dbReference type="HAMAP-Rule" id="MF_00104"/>
    </source>
</evidence>
<keyword evidence="7 9" id="KW-0378">Hydrolase</keyword>
<keyword evidence="5 9" id="KW-0540">Nuclease</keyword>
<protein>
    <recommendedName>
        <fullName evidence="9">Ribonuclease 3</fullName>
        <ecNumber evidence="9">3.1.26.3</ecNumber>
    </recommendedName>
    <alternativeName>
        <fullName evidence="9">Ribonuclease III</fullName>
        <shortName evidence="9">RNase III</shortName>
    </alternativeName>
</protein>
<feature type="binding site" evidence="9">
    <location>
        <position position="124"/>
    </location>
    <ligand>
        <name>Mg(2+)</name>
        <dbReference type="ChEBI" id="CHEBI:18420"/>
    </ligand>
</feature>
<dbReference type="GO" id="GO:0010468">
    <property type="term" value="P:regulation of gene expression"/>
    <property type="evidence" value="ECO:0007669"/>
    <property type="project" value="TreeGrafter"/>
</dbReference>
<dbReference type="SMART" id="SM00358">
    <property type="entry name" value="DSRM"/>
    <property type="match status" value="1"/>
</dbReference>
<feature type="binding site" evidence="9">
    <location>
        <position position="127"/>
    </location>
    <ligand>
        <name>Mg(2+)</name>
        <dbReference type="ChEBI" id="CHEBI:18420"/>
    </ligand>
</feature>
<proteinExistence type="inferred from homology"/>
<accession>A0A518GEF2</accession>
<evidence type="ECO:0000256" key="7">
    <source>
        <dbReference type="ARBA" id="ARBA00022801"/>
    </source>
</evidence>
<dbReference type="GO" id="GO:0003725">
    <property type="term" value="F:double-stranded RNA binding"/>
    <property type="evidence" value="ECO:0007669"/>
    <property type="project" value="TreeGrafter"/>
</dbReference>
<dbReference type="InterPro" id="IPR000999">
    <property type="entry name" value="RNase_III_dom"/>
</dbReference>
<dbReference type="PROSITE" id="PS50142">
    <property type="entry name" value="RNASE_3_2"/>
    <property type="match status" value="1"/>
</dbReference>
<dbReference type="Pfam" id="PF14622">
    <property type="entry name" value="Ribonucleas_3_3"/>
    <property type="match status" value="1"/>
</dbReference>
<dbReference type="Gene3D" id="1.10.1520.10">
    <property type="entry name" value="Ribonuclease III domain"/>
    <property type="match status" value="1"/>
</dbReference>
<evidence type="ECO:0000259" key="11">
    <source>
        <dbReference type="PROSITE" id="PS50142"/>
    </source>
</evidence>
<keyword evidence="9" id="KW-0479">Metal-binding</keyword>
<feature type="domain" description="RNase III" evidence="11">
    <location>
        <begin position="14"/>
        <end position="138"/>
    </location>
</feature>
<keyword evidence="9" id="KW-0819">tRNA processing</keyword>
<dbReference type="GO" id="GO:0008033">
    <property type="term" value="P:tRNA processing"/>
    <property type="evidence" value="ECO:0007669"/>
    <property type="project" value="UniProtKB-KW"/>
</dbReference>
<evidence type="ECO:0000256" key="4">
    <source>
        <dbReference type="ARBA" id="ARBA00022664"/>
    </source>
</evidence>
<keyword evidence="13" id="KW-1185">Reference proteome</keyword>
<dbReference type="GO" id="GO:0006397">
    <property type="term" value="P:mRNA processing"/>
    <property type="evidence" value="ECO:0007669"/>
    <property type="project" value="UniProtKB-UniRule"/>
</dbReference>
<evidence type="ECO:0000313" key="12">
    <source>
        <dbReference type="EMBL" id="QDV26984.1"/>
    </source>
</evidence>
<feature type="active site" evidence="9">
    <location>
        <position position="127"/>
    </location>
</feature>
<keyword evidence="8 9" id="KW-0694">RNA-binding</keyword>
<keyword evidence="4 9" id="KW-0507">mRNA processing</keyword>
<dbReference type="PANTHER" id="PTHR11207">
    <property type="entry name" value="RIBONUCLEASE III"/>
    <property type="match status" value="1"/>
</dbReference>
<comment type="subunit">
    <text evidence="9">Homodimer.</text>
</comment>
<feature type="domain" description="DRBM" evidence="10">
    <location>
        <begin position="165"/>
        <end position="234"/>
    </location>
</feature>
<comment type="cofactor">
    <cofactor evidence="9">
        <name>Mg(2+)</name>
        <dbReference type="ChEBI" id="CHEBI:18420"/>
    </cofactor>
</comment>
<name>A0A518GEF2_9BACT</name>
<keyword evidence="9" id="KW-0963">Cytoplasm</keyword>
<dbReference type="CDD" id="cd00593">
    <property type="entry name" value="RIBOc"/>
    <property type="match status" value="1"/>
</dbReference>
<comment type="subcellular location">
    <subcellularLocation>
        <location evidence="9">Cytoplasm</location>
    </subcellularLocation>
</comment>
<organism evidence="12 13">
    <name type="scientific">Aureliella helgolandensis</name>
    <dbReference type="NCBI Taxonomy" id="2527968"/>
    <lineage>
        <taxon>Bacteria</taxon>
        <taxon>Pseudomonadati</taxon>
        <taxon>Planctomycetota</taxon>
        <taxon>Planctomycetia</taxon>
        <taxon>Pirellulales</taxon>
        <taxon>Pirellulaceae</taxon>
        <taxon>Aureliella</taxon>
    </lineage>
</organism>
<dbReference type="PANTHER" id="PTHR11207:SF0">
    <property type="entry name" value="RIBONUCLEASE 3"/>
    <property type="match status" value="1"/>
</dbReference>
<evidence type="ECO:0000256" key="2">
    <source>
        <dbReference type="ARBA" id="ARBA00010183"/>
    </source>
</evidence>
<comment type="function">
    <text evidence="9">Digests double-stranded RNA. Involved in the processing of primary rRNA transcript to yield the immediate precursors to the large and small rRNAs (23S and 16S). Processes some mRNAs, and tRNAs when they are encoded in the rRNA operon. Processes pre-crRNA and tracrRNA of type II CRISPR loci if present in the organism.</text>
</comment>
<dbReference type="InterPro" id="IPR011907">
    <property type="entry name" value="RNase_III"/>
</dbReference>
<gene>
    <name evidence="9 12" type="primary">rnc</name>
    <name evidence="12" type="ORF">Q31a_53640</name>
</gene>
<dbReference type="PROSITE" id="PS00517">
    <property type="entry name" value="RNASE_3_1"/>
    <property type="match status" value="1"/>
</dbReference>
<dbReference type="EC" id="3.1.26.3" evidence="9"/>
<dbReference type="CDD" id="cd10845">
    <property type="entry name" value="DSRM_RNAse_III_family"/>
    <property type="match status" value="1"/>
</dbReference>
<dbReference type="FunFam" id="1.10.1520.10:FF:000001">
    <property type="entry name" value="Ribonuclease 3"/>
    <property type="match status" value="1"/>
</dbReference>
<feature type="binding site" evidence="9">
    <location>
        <position position="52"/>
    </location>
    <ligand>
        <name>Mg(2+)</name>
        <dbReference type="ChEBI" id="CHEBI:18420"/>
    </ligand>
</feature>
<dbReference type="RefSeq" id="WP_145083674.1">
    <property type="nucleotide sequence ID" value="NZ_CP036298.1"/>
</dbReference>
<dbReference type="EMBL" id="CP036298">
    <property type="protein sequence ID" value="QDV26984.1"/>
    <property type="molecule type" value="Genomic_DNA"/>
</dbReference>
<evidence type="ECO:0000256" key="5">
    <source>
        <dbReference type="ARBA" id="ARBA00022722"/>
    </source>
</evidence>
<dbReference type="GO" id="GO:0004525">
    <property type="term" value="F:ribonuclease III activity"/>
    <property type="evidence" value="ECO:0007669"/>
    <property type="project" value="UniProtKB-UniRule"/>
</dbReference>
<dbReference type="InterPro" id="IPR014720">
    <property type="entry name" value="dsRBD_dom"/>
</dbReference>
<dbReference type="HAMAP" id="MF_00104">
    <property type="entry name" value="RNase_III"/>
    <property type="match status" value="1"/>
</dbReference>
<evidence type="ECO:0000256" key="3">
    <source>
        <dbReference type="ARBA" id="ARBA00022552"/>
    </source>
</evidence>
<dbReference type="NCBIfam" id="TIGR02191">
    <property type="entry name" value="RNaseIII"/>
    <property type="match status" value="1"/>
</dbReference>
<keyword evidence="6 9" id="KW-0255">Endonuclease</keyword>
<dbReference type="GO" id="GO:0046872">
    <property type="term" value="F:metal ion binding"/>
    <property type="evidence" value="ECO:0007669"/>
    <property type="project" value="UniProtKB-KW"/>
</dbReference>